<proteinExistence type="predicted"/>
<feature type="transmembrane region" description="Helical" evidence="1">
    <location>
        <begin position="100"/>
        <end position="124"/>
    </location>
</feature>
<dbReference type="OrthoDB" id="5385013at2759"/>
<dbReference type="InterPro" id="IPR055795">
    <property type="entry name" value="DUF7371"/>
</dbReference>
<dbReference type="Proteomes" id="UP000016924">
    <property type="component" value="Unassembled WGS sequence"/>
</dbReference>
<dbReference type="Pfam" id="PF24086">
    <property type="entry name" value="DUF7371"/>
    <property type="match status" value="1"/>
</dbReference>
<dbReference type="HOGENOM" id="CLU_438713_0_0_1"/>
<sequence length="623" mass="66070">MQYIEWIWILQYVLWILEFAVWMLQLVVRTVQNVLWWLASTTFGKRLQYAGTRLGSTVASSFYDCADTLGGTIRRQLGALGGDHGGLVHWESVPSWHPRIFSLLVVIFYWGAYWVAVNLLLMTLRSVSACSVSTVTSYVPIHPPNVPDVTTTVFVTKTALETVTSLVRESSSATAVGPTFFYTVDDGTTSWFNGSPTATSQLTLKTTVTVQPSPATSGVGANGTSTGEGAGTTIRVTSLQTVRQTVTEAITLTTTPGPGTSGWNTTTSAVTAGPTGVAPLNTTITVSGTAYTWHFPPASTASSSPILSTANTASQGIPTTSSALVVNATGLTSTSVTSATLNSSSAIQVSSTPVDSSPSYAVPSYGAPPSTFSVVTTASGVLSSSRVPATPITRWTATPTANVTSTALPTPTLCGESGNFTINWDDTPIFTPSNGTGPEYPPVFNPYHHMFYAQGYGYVPPPDVAFAPVSQPHLAIYSPEMARDMTSSPNAGSVRPGEIGAGPRNSMAAFWFDAFSVFLGCENEGPDECEMTISGYTYDAGHEYQEVLAVEQAVSLPPCTRGLLKCNLTPVELSREFRGLSGIRFEARLADGEEASAFLLDNMSMGWADNSCAAGLLRQRSRK</sequence>
<feature type="domain" description="DUF7371" evidence="2">
    <location>
        <begin position="416"/>
        <end position="618"/>
    </location>
</feature>
<evidence type="ECO:0000313" key="3">
    <source>
        <dbReference type="EMBL" id="EON63899.1"/>
    </source>
</evidence>
<evidence type="ECO:0000313" key="4">
    <source>
        <dbReference type="Proteomes" id="UP000016924"/>
    </source>
</evidence>
<dbReference type="AlphaFoldDB" id="R7YQ00"/>
<dbReference type="GeneID" id="19900438"/>
<evidence type="ECO:0000256" key="1">
    <source>
        <dbReference type="SAM" id="Phobius"/>
    </source>
</evidence>
<protein>
    <recommendedName>
        <fullName evidence="2">DUF7371 domain-containing protein</fullName>
    </recommendedName>
</protein>
<keyword evidence="4" id="KW-1185">Reference proteome</keyword>
<dbReference type="RefSeq" id="XP_007779216.1">
    <property type="nucleotide sequence ID" value="XM_007781026.1"/>
</dbReference>
<reference evidence="4" key="1">
    <citation type="submission" date="2012-06" db="EMBL/GenBank/DDBJ databases">
        <title>The genome sequence of Coniosporium apollinis CBS 100218.</title>
        <authorList>
            <consortium name="The Broad Institute Genome Sequencing Platform"/>
            <person name="Cuomo C."/>
            <person name="Gorbushina A."/>
            <person name="Noack S."/>
            <person name="Walker B."/>
            <person name="Young S.K."/>
            <person name="Zeng Q."/>
            <person name="Gargeya S."/>
            <person name="Fitzgerald M."/>
            <person name="Haas B."/>
            <person name="Abouelleil A."/>
            <person name="Alvarado L."/>
            <person name="Arachchi H.M."/>
            <person name="Berlin A.M."/>
            <person name="Chapman S.B."/>
            <person name="Goldberg J."/>
            <person name="Griggs A."/>
            <person name="Gujja S."/>
            <person name="Hansen M."/>
            <person name="Howarth C."/>
            <person name="Imamovic A."/>
            <person name="Larimer J."/>
            <person name="McCowan C."/>
            <person name="Montmayeur A."/>
            <person name="Murphy C."/>
            <person name="Neiman D."/>
            <person name="Pearson M."/>
            <person name="Priest M."/>
            <person name="Roberts A."/>
            <person name="Saif S."/>
            <person name="Shea T."/>
            <person name="Sisk P."/>
            <person name="Sykes S."/>
            <person name="Wortman J."/>
            <person name="Nusbaum C."/>
            <person name="Birren B."/>
        </authorList>
    </citation>
    <scope>NUCLEOTIDE SEQUENCE [LARGE SCALE GENOMIC DNA]</scope>
    <source>
        <strain evidence="4">CBS 100218</strain>
    </source>
</reference>
<organism evidence="3 4">
    <name type="scientific">Coniosporium apollinis (strain CBS 100218)</name>
    <name type="common">Rock-inhabiting black yeast</name>
    <dbReference type="NCBI Taxonomy" id="1168221"/>
    <lineage>
        <taxon>Eukaryota</taxon>
        <taxon>Fungi</taxon>
        <taxon>Dikarya</taxon>
        <taxon>Ascomycota</taxon>
        <taxon>Pezizomycotina</taxon>
        <taxon>Dothideomycetes</taxon>
        <taxon>Dothideomycetes incertae sedis</taxon>
        <taxon>Coniosporium</taxon>
    </lineage>
</organism>
<name>R7YQ00_CONA1</name>
<keyword evidence="1" id="KW-0812">Transmembrane</keyword>
<dbReference type="eggNOG" id="ENOG502SRUH">
    <property type="taxonomic scope" value="Eukaryota"/>
</dbReference>
<gene>
    <name evidence="3" type="ORF">W97_03127</name>
</gene>
<dbReference type="OMA" id="WCNNWDG"/>
<dbReference type="EMBL" id="JH767565">
    <property type="protein sequence ID" value="EON63899.1"/>
    <property type="molecule type" value="Genomic_DNA"/>
</dbReference>
<keyword evidence="1" id="KW-0472">Membrane</keyword>
<accession>R7YQ00</accession>
<keyword evidence="1" id="KW-1133">Transmembrane helix</keyword>
<evidence type="ECO:0000259" key="2">
    <source>
        <dbReference type="Pfam" id="PF24086"/>
    </source>
</evidence>
<feature type="transmembrane region" description="Helical" evidence="1">
    <location>
        <begin position="6"/>
        <end position="28"/>
    </location>
</feature>